<keyword evidence="2" id="KW-1185">Reference proteome</keyword>
<evidence type="ECO:0000313" key="1">
    <source>
        <dbReference type="EMBL" id="KAG7515271.1"/>
    </source>
</evidence>
<gene>
    <name evidence="1" type="ORF">JOB18_004300</name>
</gene>
<comment type="caution">
    <text evidence="1">The sequence shown here is derived from an EMBL/GenBank/DDBJ whole genome shotgun (WGS) entry which is preliminary data.</text>
</comment>
<protein>
    <submittedName>
        <fullName evidence="1">Uncharacterized protein</fullName>
    </submittedName>
</protein>
<organism evidence="1 2">
    <name type="scientific">Solea senegalensis</name>
    <name type="common">Senegalese sole</name>
    <dbReference type="NCBI Taxonomy" id="28829"/>
    <lineage>
        <taxon>Eukaryota</taxon>
        <taxon>Metazoa</taxon>
        <taxon>Chordata</taxon>
        <taxon>Craniata</taxon>
        <taxon>Vertebrata</taxon>
        <taxon>Euteleostomi</taxon>
        <taxon>Actinopterygii</taxon>
        <taxon>Neopterygii</taxon>
        <taxon>Teleostei</taxon>
        <taxon>Neoteleostei</taxon>
        <taxon>Acanthomorphata</taxon>
        <taxon>Carangaria</taxon>
        <taxon>Pleuronectiformes</taxon>
        <taxon>Pleuronectoidei</taxon>
        <taxon>Soleidae</taxon>
        <taxon>Solea</taxon>
    </lineage>
</organism>
<dbReference type="Proteomes" id="UP000693946">
    <property type="component" value="Linkage Group LG13"/>
</dbReference>
<dbReference type="AlphaFoldDB" id="A0AAV6SD88"/>
<proteinExistence type="predicted"/>
<name>A0AAV6SD88_SOLSE</name>
<sequence length="137" mass="14928">MATNITHCDQHDYFQKILRFPEFPAHCTKLNSIHALHLPAPTVTTAAGDKLMSRVRVAAAAAAASPWSNHRGTAAILNSSHGHYVNVSMESAHSSYMWPSRQESNSRLCDVALTDCLLDKNFDTIKAGSVPLEGGRL</sequence>
<accession>A0AAV6SD88</accession>
<dbReference type="EMBL" id="JAGKHQ010000005">
    <property type="protein sequence ID" value="KAG7515271.1"/>
    <property type="molecule type" value="Genomic_DNA"/>
</dbReference>
<evidence type="ECO:0000313" key="2">
    <source>
        <dbReference type="Proteomes" id="UP000693946"/>
    </source>
</evidence>
<reference evidence="1 2" key="1">
    <citation type="journal article" date="2021" name="Sci. Rep.">
        <title>Chromosome anchoring in Senegalese sole (Solea senegalensis) reveals sex-associated markers and genome rearrangements in flatfish.</title>
        <authorList>
            <person name="Guerrero-Cozar I."/>
            <person name="Gomez-Garrido J."/>
            <person name="Berbel C."/>
            <person name="Martinez-Blanch J.F."/>
            <person name="Alioto T."/>
            <person name="Claros M.G."/>
            <person name="Gagnaire P.A."/>
            <person name="Manchado M."/>
        </authorList>
    </citation>
    <scope>NUCLEOTIDE SEQUENCE [LARGE SCALE GENOMIC DNA]</scope>
    <source>
        <strain evidence="1">Sse05_10M</strain>
    </source>
</reference>